<comment type="caution">
    <text evidence="1">The sequence shown here is derived from an EMBL/GenBank/DDBJ whole genome shotgun (WGS) entry which is preliminary data.</text>
</comment>
<evidence type="ECO:0008006" key="3">
    <source>
        <dbReference type="Google" id="ProtNLM"/>
    </source>
</evidence>
<reference evidence="1 2" key="1">
    <citation type="submission" date="2020-06" db="EMBL/GenBank/DDBJ databases">
        <title>Sphingomonas hominis sp. nov., a member of the Sphingomonas, isolated from the hair of a 22-year-old girl.</title>
        <authorList>
            <person name="Zhang D.-F."/>
            <person name="Cui X.-W."/>
        </authorList>
    </citation>
    <scope>NUCLEOTIDE SEQUENCE [LARGE SCALE GENOMIC DNA]</scope>
    <source>
        <strain evidence="1 2">HHU CXW</strain>
    </source>
</reference>
<evidence type="ECO:0000313" key="1">
    <source>
        <dbReference type="EMBL" id="NTS64338.1"/>
    </source>
</evidence>
<dbReference type="EMBL" id="JABULH010000001">
    <property type="protein sequence ID" value="NTS64338.1"/>
    <property type="molecule type" value="Genomic_DNA"/>
</dbReference>
<protein>
    <recommendedName>
        <fullName evidence="3">Hemerythrin-like domain-containing protein</fullName>
    </recommendedName>
</protein>
<evidence type="ECO:0000313" key="2">
    <source>
        <dbReference type="Proteomes" id="UP000621447"/>
    </source>
</evidence>
<sequence length="137" mass="15535">MRQAHRPTDALRDNHDHLRAIMRDYAAVLAAQPADIRAALLRRRVDFSQIFSAHIPAERSAACAVLLPPTVRAAEHEMLALFRDYSAHIRAWTPARIEAEWPAYVAAVLALQARLQRRFDWAERELFPRLHAAPAAA</sequence>
<keyword evidence="2" id="KW-1185">Reference proteome</keyword>
<proteinExistence type="predicted"/>
<organism evidence="1 2">
    <name type="scientific">Sphingomonas hominis</name>
    <dbReference type="NCBI Taxonomy" id="2741495"/>
    <lineage>
        <taxon>Bacteria</taxon>
        <taxon>Pseudomonadati</taxon>
        <taxon>Pseudomonadota</taxon>
        <taxon>Alphaproteobacteria</taxon>
        <taxon>Sphingomonadales</taxon>
        <taxon>Sphingomonadaceae</taxon>
        <taxon>Sphingomonas</taxon>
    </lineage>
</organism>
<name>A0ABX2JD73_9SPHN</name>
<accession>A0ABX2JD73</accession>
<gene>
    <name evidence="1" type="ORF">HRV97_04080</name>
</gene>
<dbReference type="Proteomes" id="UP000621447">
    <property type="component" value="Unassembled WGS sequence"/>
</dbReference>
<dbReference type="RefSeq" id="WP_174192364.1">
    <property type="nucleotide sequence ID" value="NZ_JABULH010000001.1"/>
</dbReference>